<dbReference type="AlphaFoldDB" id="A0A820I307"/>
<organism evidence="10 11">
    <name type="scientific">Rotaria sordida</name>
    <dbReference type="NCBI Taxonomy" id="392033"/>
    <lineage>
        <taxon>Eukaryota</taxon>
        <taxon>Metazoa</taxon>
        <taxon>Spiralia</taxon>
        <taxon>Gnathifera</taxon>
        <taxon>Rotifera</taxon>
        <taxon>Eurotatoria</taxon>
        <taxon>Bdelloidea</taxon>
        <taxon>Philodinida</taxon>
        <taxon>Philodinidae</taxon>
        <taxon>Rotaria</taxon>
    </lineage>
</organism>
<keyword evidence="7 8" id="KW-0472">Membrane</keyword>
<keyword evidence="3 9" id="KW-0813">Transport</keyword>
<evidence type="ECO:0000256" key="8">
    <source>
        <dbReference type="PROSITE-ProRule" id="PRU00282"/>
    </source>
</evidence>
<dbReference type="Proteomes" id="UP000663836">
    <property type="component" value="Unassembled WGS sequence"/>
</dbReference>
<gene>
    <name evidence="10" type="ORF">JBS370_LOCUS40442</name>
</gene>
<accession>A0A820I307</accession>
<evidence type="ECO:0000256" key="3">
    <source>
        <dbReference type="ARBA" id="ARBA00022448"/>
    </source>
</evidence>
<comment type="similarity">
    <text evidence="2 9">Belongs to the mitochondrial carrier (TC 2.A.29) family.</text>
</comment>
<proteinExistence type="inferred from homology"/>
<dbReference type="EMBL" id="CAJOBD010036166">
    <property type="protein sequence ID" value="CAF4302736.1"/>
    <property type="molecule type" value="Genomic_DNA"/>
</dbReference>
<reference evidence="10" key="1">
    <citation type="submission" date="2021-02" db="EMBL/GenBank/DDBJ databases">
        <authorList>
            <person name="Nowell W R."/>
        </authorList>
    </citation>
    <scope>NUCLEOTIDE SEQUENCE</scope>
</reference>
<evidence type="ECO:0000256" key="7">
    <source>
        <dbReference type="ARBA" id="ARBA00023136"/>
    </source>
</evidence>
<dbReference type="Gene3D" id="1.50.40.10">
    <property type="entry name" value="Mitochondrial carrier domain"/>
    <property type="match status" value="1"/>
</dbReference>
<dbReference type="SUPFAM" id="SSF103506">
    <property type="entry name" value="Mitochondrial carrier"/>
    <property type="match status" value="1"/>
</dbReference>
<evidence type="ECO:0000256" key="4">
    <source>
        <dbReference type="ARBA" id="ARBA00022692"/>
    </source>
</evidence>
<dbReference type="PROSITE" id="PS50920">
    <property type="entry name" value="SOLCAR"/>
    <property type="match status" value="1"/>
</dbReference>
<feature type="repeat" description="Solcar" evidence="8">
    <location>
        <begin position="14"/>
        <end position="98"/>
    </location>
</feature>
<evidence type="ECO:0000256" key="9">
    <source>
        <dbReference type="RuleBase" id="RU000488"/>
    </source>
</evidence>
<evidence type="ECO:0000256" key="1">
    <source>
        <dbReference type="ARBA" id="ARBA00004141"/>
    </source>
</evidence>
<comment type="caution">
    <text evidence="10">The sequence shown here is derived from an EMBL/GenBank/DDBJ whole genome shotgun (WGS) entry which is preliminary data.</text>
</comment>
<dbReference type="InterPro" id="IPR018108">
    <property type="entry name" value="MCP_transmembrane"/>
</dbReference>
<keyword evidence="5" id="KW-0677">Repeat</keyword>
<sequence length="132" mass="14383">MLKHFVGDDKHATIKIFRDITAACLSGSIAAIVSNPVDLCKTKLQAKNSKYTSSFHVIRDVMQQYGVKGLWVGTVPAAFRTAALTATQCVTYNHAKRFWIELTGWGEGIKLHLGASLITGLVTTTITAPLYT</sequence>
<evidence type="ECO:0000313" key="11">
    <source>
        <dbReference type="Proteomes" id="UP000663836"/>
    </source>
</evidence>
<evidence type="ECO:0000313" key="10">
    <source>
        <dbReference type="EMBL" id="CAF4302736.1"/>
    </source>
</evidence>
<comment type="subcellular location">
    <subcellularLocation>
        <location evidence="1">Membrane</location>
        <topology evidence="1">Multi-pass membrane protein</topology>
    </subcellularLocation>
</comment>
<protein>
    <submittedName>
        <fullName evidence="10">Uncharacterized protein</fullName>
    </submittedName>
</protein>
<dbReference type="InterPro" id="IPR050391">
    <property type="entry name" value="Mito_Metabolite_Transporter"/>
</dbReference>
<evidence type="ECO:0000256" key="5">
    <source>
        <dbReference type="ARBA" id="ARBA00022737"/>
    </source>
</evidence>
<evidence type="ECO:0000256" key="6">
    <source>
        <dbReference type="ARBA" id="ARBA00022989"/>
    </source>
</evidence>
<dbReference type="GO" id="GO:0016020">
    <property type="term" value="C:membrane"/>
    <property type="evidence" value="ECO:0007669"/>
    <property type="project" value="UniProtKB-SubCell"/>
</dbReference>
<dbReference type="Pfam" id="PF00153">
    <property type="entry name" value="Mito_carr"/>
    <property type="match status" value="1"/>
</dbReference>
<keyword evidence="4 8" id="KW-0812">Transmembrane</keyword>
<feature type="non-terminal residue" evidence="10">
    <location>
        <position position="1"/>
    </location>
</feature>
<name>A0A820I307_9BILA</name>
<keyword evidence="6" id="KW-1133">Transmembrane helix</keyword>
<dbReference type="PANTHER" id="PTHR45618">
    <property type="entry name" value="MITOCHONDRIAL DICARBOXYLATE CARRIER-RELATED"/>
    <property type="match status" value="1"/>
</dbReference>
<evidence type="ECO:0000256" key="2">
    <source>
        <dbReference type="ARBA" id="ARBA00006375"/>
    </source>
</evidence>
<dbReference type="InterPro" id="IPR023395">
    <property type="entry name" value="MCP_dom_sf"/>
</dbReference>